<name>A0A0C2Y167_HEBCY</name>
<feature type="region of interest" description="Disordered" evidence="1">
    <location>
        <begin position="204"/>
        <end position="235"/>
    </location>
</feature>
<proteinExistence type="predicted"/>
<dbReference type="AlphaFoldDB" id="A0A0C2Y167"/>
<feature type="chain" id="PRO_5002159307" evidence="2">
    <location>
        <begin position="21"/>
        <end position="256"/>
    </location>
</feature>
<reference evidence="3 4" key="1">
    <citation type="submission" date="2014-04" db="EMBL/GenBank/DDBJ databases">
        <authorList>
            <consortium name="DOE Joint Genome Institute"/>
            <person name="Kuo A."/>
            <person name="Gay G."/>
            <person name="Dore J."/>
            <person name="Kohler A."/>
            <person name="Nagy L.G."/>
            <person name="Floudas D."/>
            <person name="Copeland A."/>
            <person name="Barry K.W."/>
            <person name="Cichocki N."/>
            <person name="Veneault-Fourrey C."/>
            <person name="LaButti K."/>
            <person name="Lindquist E.A."/>
            <person name="Lipzen A."/>
            <person name="Lundell T."/>
            <person name="Morin E."/>
            <person name="Murat C."/>
            <person name="Sun H."/>
            <person name="Tunlid A."/>
            <person name="Henrissat B."/>
            <person name="Grigoriev I.V."/>
            <person name="Hibbett D.S."/>
            <person name="Martin F."/>
            <person name="Nordberg H.P."/>
            <person name="Cantor M.N."/>
            <person name="Hua S.X."/>
        </authorList>
    </citation>
    <scope>NUCLEOTIDE SEQUENCE [LARGE SCALE GENOMIC DNA]</scope>
    <source>
        <strain evidence="4">h7</strain>
    </source>
</reference>
<dbReference type="Proteomes" id="UP000053424">
    <property type="component" value="Unassembled WGS sequence"/>
</dbReference>
<sequence length="256" mass="29093">MFISKIVVILFAVLVGSALAAPVRIERSLDDVQLSPRGVLKVPHSREAINRSHRSQAMKVFLKINQKLKPKPGKSVFWTGKVPKNGNPEAVTIQPDAEHWAAVRNKEAIDPMLKKKGVNMPSRDDNRYAGALWKHASRVFAHRASGHVHTLLGSVIRKNAIYKNIEKPILMQNNKVTRLTEHDVLTGTKTVVNDSRVVLSQGRNNVFEGSNEENKNKKRRGGRSMMQARREKQTRENMMFRQTRVRRSGAIWREEP</sequence>
<evidence type="ECO:0000256" key="1">
    <source>
        <dbReference type="SAM" id="MobiDB-lite"/>
    </source>
</evidence>
<feature type="signal peptide" evidence="2">
    <location>
        <begin position="1"/>
        <end position="20"/>
    </location>
</feature>
<accession>A0A0C2Y167</accession>
<reference evidence="4" key="2">
    <citation type="submission" date="2015-01" db="EMBL/GenBank/DDBJ databases">
        <title>Evolutionary Origins and Diversification of the Mycorrhizal Mutualists.</title>
        <authorList>
            <consortium name="DOE Joint Genome Institute"/>
            <consortium name="Mycorrhizal Genomics Consortium"/>
            <person name="Kohler A."/>
            <person name="Kuo A."/>
            <person name="Nagy L.G."/>
            <person name="Floudas D."/>
            <person name="Copeland A."/>
            <person name="Barry K.W."/>
            <person name="Cichocki N."/>
            <person name="Veneault-Fourrey C."/>
            <person name="LaButti K."/>
            <person name="Lindquist E.A."/>
            <person name="Lipzen A."/>
            <person name="Lundell T."/>
            <person name="Morin E."/>
            <person name="Murat C."/>
            <person name="Riley R."/>
            <person name="Ohm R."/>
            <person name="Sun H."/>
            <person name="Tunlid A."/>
            <person name="Henrissat B."/>
            <person name="Grigoriev I.V."/>
            <person name="Hibbett D.S."/>
            <person name="Martin F."/>
        </authorList>
    </citation>
    <scope>NUCLEOTIDE SEQUENCE [LARGE SCALE GENOMIC DNA]</scope>
    <source>
        <strain evidence="4">h7</strain>
    </source>
</reference>
<evidence type="ECO:0000256" key="2">
    <source>
        <dbReference type="SAM" id="SignalP"/>
    </source>
</evidence>
<evidence type="ECO:0000313" key="3">
    <source>
        <dbReference type="EMBL" id="KIM34842.1"/>
    </source>
</evidence>
<dbReference type="HOGENOM" id="CLU_095025_0_0_1"/>
<keyword evidence="4" id="KW-1185">Reference proteome</keyword>
<organism evidence="3 4">
    <name type="scientific">Hebeloma cylindrosporum</name>
    <dbReference type="NCBI Taxonomy" id="76867"/>
    <lineage>
        <taxon>Eukaryota</taxon>
        <taxon>Fungi</taxon>
        <taxon>Dikarya</taxon>
        <taxon>Basidiomycota</taxon>
        <taxon>Agaricomycotina</taxon>
        <taxon>Agaricomycetes</taxon>
        <taxon>Agaricomycetidae</taxon>
        <taxon>Agaricales</taxon>
        <taxon>Agaricineae</taxon>
        <taxon>Hymenogastraceae</taxon>
        <taxon>Hebeloma</taxon>
    </lineage>
</organism>
<evidence type="ECO:0000313" key="4">
    <source>
        <dbReference type="Proteomes" id="UP000053424"/>
    </source>
</evidence>
<protein>
    <submittedName>
        <fullName evidence="3">Uncharacterized protein</fullName>
    </submittedName>
</protein>
<dbReference type="SUPFAM" id="SSF52309">
    <property type="entry name" value="N-(deoxy)ribosyltransferase-like"/>
    <property type="match status" value="1"/>
</dbReference>
<dbReference type="EMBL" id="KN831851">
    <property type="protein sequence ID" value="KIM34842.1"/>
    <property type="molecule type" value="Genomic_DNA"/>
</dbReference>
<keyword evidence="2" id="KW-0732">Signal</keyword>
<gene>
    <name evidence="3" type="ORF">M413DRAFT_14879</name>
</gene>